<sequence length="140" mass="14371">MNLHDWIDELCDALDLDAEVDETLLLDLARDVAHAVTRPAAPLSAYLLGLAAGAKGGDPAVVEELAERVRALADGWDQPATAAADELDGPDGPGGTDDAEDELDGAADPLTEIEDLDDLLGRDPEPDAGTGSSAGAGEEE</sequence>
<name>A0A7Y9JPK3_9ACTN</name>
<dbReference type="RefSeq" id="WP_179614946.1">
    <property type="nucleotide sequence ID" value="NZ_CP059163.1"/>
</dbReference>
<dbReference type="Pfam" id="PF20058">
    <property type="entry name" value="DUF6457"/>
    <property type="match status" value="1"/>
</dbReference>
<reference evidence="3 4" key="1">
    <citation type="submission" date="2020-07" db="EMBL/GenBank/DDBJ databases">
        <title>Sequencing the genomes of 1000 actinobacteria strains.</title>
        <authorList>
            <person name="Klenk H.-P."/>
        </authorList>
    </citation>
    <scope>NUCLEOTIDE SEQUENCE [LARGE SCALE GENOMIC DNA]</scope>
    <source>
        <strain evidence="3 4">DSM 18965</strain>
    </source>
</reference>
<dbReference type="InterPro" id="IPR045598">
    <property type="entry name" value="DUF6457"/>
</dbReference>
<feature type="domain" description="DUF6457" evidence="2">
    <location>
        <begin position="2"/>
        <end position="79"/>
    </location>
</feature>
<evidence type="ECO:0000313" key="4">
    <source>
        <dbReference type="Proteomes" id="UP000516957"/>
    </source>
</evidence>
<proteinExistence type="predicted"/>
<evidence type="ECO:0000313" key="3">
    <source>
        <dbReference type="EMBL" id="NYD57142.1"/>
    </source>
</evidence>
<feature type="region of interest" description="Disordered" evidence="1">
    <location>
        <begin position="76"/>
        <end position="140"/>
    </location>
</feature>
<dbReference type="AlphaFoldDB" id="A0A7Y9JPK3"/>
<accession>A0A7Y9JPK3</accession>
<evidence type="ECO:0000259" key="2">
    <source>
        <dbReference type="Pfam" id="PF20058"/>
    </source>
</evidence>
<feature type="compositionally biased region" description="Acidic residues" evidence="1">
    <location>
        <begin position="97"/>
        <end position="118"/>
    </location>
</feature>
<dbReference type="Proteomes" id="UP000516957">
    <property type="component" value="Unassembled WGS sequence"/>
</dbReference>
<keyword evidence="4" id="KW-1185">Reference proteome</keyword>
<feature type="compositionally biased region" description="Low complexity" evidence="1">
    <location>
        <begin position="128"/>
        <end position="140"/>
    </location>
</feature>
<organism evidence="3 4">
    <name type="scientific">Nocardioides marinisabuli</name>
    <dbReference type="NCBI Taxonomy" id="419476"/>
    <lineage>
        <taxon>Bacteria</taxon>
        <taxon>Bacillati</taxon>
        <taxon>Actinomycetota</taxon>
        <taxon>Actinomycetes</taxon>
        <taxon>Propionibacteriales</taxon>
        <taxon>Nocardioidaceae</taxon>
        <taxon>Nocardioides</taxon>
    </lineage>
</organism>
<comment type="caution">
    <text evidence="3">The sequence shown here is derived from an EMBL/GenBank/DDBJ whole genome shotgun (WGS) entry which is preliminary data.</text>
</comment>
<dbReference type="EMBL" id="JACCBE010000001">
    <property type="protein sequence ID" value="NYD57142.1"/>
    <property type="molecule type" value="Genomic_DNA"/>
</dbReference>
<evidence type="ECO:0000256" key="1">
    <source>
        <dbReference type="SAM" id="MobiDB-lite"/>
    </source>
</evidence>
<protein>
    <recommendedName>
        <fullName evidence="2">DUF6457 domain-containing protein</fullName>
    </recommendedName>
</protein>
<gene>
    <name evidence="3" type="ORF">BKA08_001380</name>
</gene>